<dbReference type="Gramene" id="Psat03G0229200-T1">
    <property type="protein sequence ID" value="KAI5426803.1"/>
    <property type="gene ID" value="KIW84_032292"/>
</dbReference>
<feature type="region of interest" description="Disordered" evidence="1">
    <location>
        <begin position="78"/>
        <end position="181"/>
    </location>
</feature>
<feature type="compositionally biased region" description="Low complexity" evidence="1">
    <location>
        <begin position="140"/>
        <end position="173"/>
    </location>
</feature>
<keyword evidence="4" id="KW-1185">Reference proteome</keyword>
<evidence type="ECO:0000256" key="1">
    <source>
        <dbReference type="SAM" id="MobiDB-lite"/>
    </source>
</evidence>
<dbReference type="Proteomes" id="UP001058974">
    <property type="component" value="Chromosome 3"/>
</dbReference>
<sequence length="206" mass="22714">MAHRTKFDTRASKAIFLGYKEGTKGYILYDLNHHNIFVSRNVIFYEHLFPFKDHSHPHTLSLDSSRFTLLGDATPLGDVTTHTESPFFPPQNDLSTLPPSIENSLGGTENSCTSPDSTADSPINPASTEHSPVPNTNYVPLPTSLFDLDPLPLSTSPTPDISSSSPPQYQPQSRHSTRISNPPSYLADYHCYCISAKSQPSKIKVV</sequence>
<dbReference type="AlphaFoldDB" id="A0A9D5AYH7"/>
<reference evidence="3 4" key="1">
    <citation type="journal article" date="2022" name="Nat. Genet.">
        <title>Improved pea reference genome and pan-genome highlight genomic features and evolutionary characteristics.</title>
        <authorList>
            <person name="Yang T."/>
            <person name="Liu R."/>
            <person name="Luo Y."/>
            <person name="Hu S."/>
            <person name="Wang D."/>
            <person name="Wang C."/>
            <person name="Pandey M.K."/>
            <person name="Ge S."/>
            <person name="Xu Q."/>
            <person name="Li N."/>
            <person name="Li G."/>
            <person name="Huang Y."/>
            <person name="Saxena R.K."/>
            <person name="Ji Y."/>
            <person name="Li M."/>
            <person name="Yan X."/>
            <person name="He Y."/>
            <person name="Liu Y."/>
            <person name="Wang X."/>
            <person name="Xiang C."/>
            <person name="Varshney R.K."/>
            <person name="Ding H."/>
            <person name="Gao S."/>
            <person name="Zong X."/>
        </authorList>
    </citation>
    <scope>NUCLEOTIDE SEQUENCE [LARGE SCALE GENOMIC DNA]</scope>
    <source>
        <strain evidence="3 4">cv. Zhongwan 6</strain>
    </source>
</reference>
<feature type="domain" description="Retroviral polymerase SH3-like" evidence="2">
    <location>
        <begin position="3"/>
        <end position="55"/>
    </location>
</feature>
<dbReference type="EMBL" id="JAMSHJ010000003">
    <property type="protein sequence ID" value="KAI5426803.1"/>
    <property type="molecule type" value="Genomic_DNA"/>
</dbReference>
<evidence type="ECO:0000313" key="3">
    <source>
        <dbReference type="EMBL" id="KAI5426803.1"/>
    </source>
</evidence>
<dbReference type="Pfam" id="PF25597">
    <property type="entry name" value="SH3_retrovirus"/>
    <property type="match status" value="1"/>
</dbReference>
<name>A0A9D5AYH7_PEA</name>
<feature type="compositionally biased region" description="Polar residues" evidence="1">
    <location>
        <begin position="92"/>
        <end position="138"/>
    </location>
</feature>
<proteinExistence type="predicted"/>
<gene>
    <name evidence="3" type="ORF">KIW84_032292</name>
</gene>
<organism evidence="3 4">
    <name type="scientific">Pisum sativum</name>
    <name type="common">Garden pea</name>
    <name type="synonym">Lathyrus oleraceus</name>
    <dbReference type="NCBI Taxonomy" id="3888"/>
    <lineage>
        <taxon>Eukaryota</taxon>
        <taxon>Viridiplantae</taxon>
        <taxon>Streptophyta</taxon>
        <taxon>Embryophyta</taxon>
        <taxon>Tracheophyta</taxon>
        <taxon>Spermatophyta</taxon>
        <taxon>Magnoliopsida</taxon>
        <taxon>eudicotyledons</taxon>
        <taxon>Gunneridae</taxon>
        <taxon>Pentapetalae</taxon>
        <taxon>rosids</taxon>
        <taxon>fabids</taxon>
        <taxon>Fabales</taxon>
        <taxon>Fabaceae</taxon>
        <taxon>Papilionoideae</taxon>
        <taxon>50 kb inversion clade</taxon>
        <taxon>NPAAA clade</taxon>
        <taxon>Hologalegina</taxon>
        <taxon>IRL clade</taxon>
        <taxon>Fabeae</taxon>
        <taxon>Lathyrus</taxon>
    </lineage>
</organism>
<evidence type="ECO:0000313" key="4">
    <source>
        <dbReference type="Proteomes" id="UP001058974"/>
    </source>
</evidence>
<evidence type="ECO:0000259" key="2">
    <source>
        <dbReference type="Pfam" id="PF25597"/>
    </source>
</evidence>
<accession>A0A9D5AYH7</accession>
<protein>
    <recommendedName>
        <fullName evidence="2">Retroviral polymerase SH3-like domain-containing protein</fullName>
    </recommendedName>
</protein>
<comment type="caution">
    <text evidence="3">The sequence shown here is derived from an EMBL/GenBank/DDBJ whole genome shotgun (WGS) entry which is preliminary data.</text>
</comment>
<dbReference type="InterPro" id="IPR057670">
    <property type="entry name" value="SH3_retrovirus"/>
</dbReference>